<evidence type="ECO:0008006" key="3">
    <source>
        <dbReference type="Google" id="ProtNLM"/>
    </source>
</evidence>
<name>R4WDA2_RIPPE</name>
<proteinExistence type="evidence at transcript level"/>
<keyword evidence="1" id="KW-0472">Membrane</keyword>
<dbReference type="AlphaFoldDB" id="R4WDA2"/>
<sequence>MQSFYSIIFLAFLIAFARPEIKGMSFSLFFFLPNLYFFFKIQLYIKNTKII</sequence>
<evidence type="ECO:0000256" key="1">
    <source>
        <dbReference type="SAM" id="Phobius"/>
    </source>
</evidence>
<keyword evidence="1" id="KW-1133">Transmembrane helix</keyword>
<reference evidence="2" key="1">
    <citation type="journal article" date="2013" name="PLoS ONE">
        <title>Gene expression in gut symbiotic organ of stinkbug affected by extracellular bacterial symbiont.</title>
        <authorList>
            <person name="Futahashi R."/>
            <person name="Tanaka K."/>
            <person name="Tanahashi M."/>
            <person name="Nikoh N."/>
            <person name="Kikuchi Y."/>
            <person name="Lee B.L."/>
            <person name="Fukatsu T."/>
        </authorList>
    </citation>
    <scope>NUCLEOTIDE SEQUENCE</scope>
    <source>
        <tissue evidence="2">Midgut</tissue>
    </source>
</reference>
<keyword evidence="1" id="KW-0812">Transmembrane</keyword>
<accession>R4WDA2</accession>
<organism evidence="2">
    <name type="scientific">Riptortus pedestris</name>
    <name type="common">Bean bug</name>
    <dbReference type="NCBI Taxonomy" id="329032"/>
    <lineage>
        <taxon>Eukaryota</taxon>
        <taxon>Metazoa</taxon>
        <taxon>Ecdysozoa</taxon>
        <taxon>Arthropoda</taxon>
        <taxon>Hexapoda</taxon>
        <taxon>Insecta</taxon>
        <taxon>Pterygota</taxon>
        <taxon>Neoptera</taxon>
        <taxon>Paraneoptera</taxon>
        <taxon>Hemiptera</taxon>
        <taxon>Heteroptera</taxon>
        <taxon>Panheteroptera</taxon>
        <taxon>Pentatomomorpha</taxon>
        <taxon>Coreoidea</taxon>
        <taxon>Alydidae</taxon>
        <taxon>Riptortus</taxon>
    </lineage>
</organism>
<evidence type="ECO:0000313" key="2">
    <source>
        <dbReference type="EMBL" id="BAN20723.1"/>
    </source>
</evidence>
<dbReference type="EMBL" id="AK417508">
    <property type="protein sequence ID" value="BAN20723.1"/>
    <property type="molecule type" value="mRNA"/>
</dbReference>
<protein>
    <recommendedName>
        <fullName evidence="3">NADH dehydrogenase subunit 4</fullName>
    </recommendedName>
</protein>
<feature type="transmembrane region" description="Helical" evidence="1">
    <location>
        <begin position="27"/>
        <end position="45"/>
    </location>
</feature>